<sequence>MKSKNKINNKFLEDLKSKKIEVIKSYKEQRLKNSVTPSGPRNQMYGAIFLRDVSNSEDNTVRAPVALEKLVIREEPHHCNLLSFILNCAGENIQRTATISYEVFDI</sequence>
<dbReference type="AlphaFoldDB" id="A0AAD9PKU6"/>
<dbReference type="GeneID" id="94335960"/>
<accession>A0AAD9PKU6</accession>
<proteinExistence type="predicted"/>
<dbReference type="KEGG" id="bdw:94335960"/>
<gene>
    <name evidence="1" type="ORF">BdWA1_001662</name>
</gene>
<name>A0AAD9PKU6_9APIC</name>
<evidence type="ECO:0000313" key="1">
    <source>
        <dbReference type="EMBL" id="KAK2196416.1"/>
    </source>
</evidence>
<dbReference type="EMBL" id="JALLKP010000002">
    <property type="protein sequence ID" value="KAK2196416.1"/>
    <property type="molecule type" value="Genomic_DNA"/>
</dbReference>
<comment type="caution">
    <text evidence="1">The sequence shown here is derived from an EMBL/GenBank/DDBJ whole genome shotgun (WGS) entry which is preliminary data.</text>
</comment>
<organism evidence="1 2">
    <name type="scientific">Babesia duncani</name>
    <dbReference type="NCBI Taxonomy" id="323732"/>
    <lineage>
        <taxon>Eukaryota</taxon>
        <taxon>Sar</taxon>
        <taxon>Alveolata</taxon>
        <taxon>Apicomplexa</taxon>
        <taxon>Aconoidasida</taxon>
        <taxon>Piroplasmida</taxon>
        <taxon>Babesiidae</taxon>
        <taxon>Babesia</taxon>
    </lineage>
</organism>
<dbReference type="Proteomes" id="UP001214638">
    <property type="component" value="Unassembled WGS sequence"/>
</dbReference>
<evidence type="ECO:0000313" key="2">
    <source>
        <dbReference type="Proteomes" id="UP001214638"/>
    </source>
</evidence>
<protein>
    <submittedName>
        <fullName evidence="1">Uncharacterized protein</fullName>
    </submittedName>
</protein>
<reference evidence="1" key="1">
    <citation type="journal article" date="2023" name="Nat. Microbiol.">
        <title>Babesia duncani multi-omics identifies virulence factors and drug targets.</title>
        <authorList>
            <person name="Singh P."/>
            <person name="Lonardi S."/>
            <person name="Liang Q."/>
            <person name="Vydyam P."/>
            <person name="Khabirova E."/>
            <person name="Fang T."/>
            <person name="Gihaz S."/>
            <person name="Thekkiniath J."/>
            <person name="Munshi M."/>
            <person name="Abel S."/>
            <person name="Ciampossin L."/>
            <person name="Batugedara G."/>
            <person name="Gupta M."/>
            <person name="Lu X.M."/>
            <person name="Lenz T."/>
            <person name="Chakravarty S."/>
            <person name="Cornillot E."/>
            <person name="Hu Y."/>
            <person name="Ma W."/>
            <person name="Gonzalez L.M."/>
            <person name="Sanchez S."/>
            <person name="Estrada K."/>
            <person name="Sanchez-Flores A."/>
            <person name="Montero E."/>
            <person name="Harb O.S."/>
            <person name="Le Roch K.G."/>
            <person name="Mamoun C.B."/>
        </authorList>
    </citation>
    <scope>NUCLEOTIDE SEQUENCE</scope>
    <source>
        <strain evidence="1">WA1</strain>
    </source>
</reference>
<keyword evidence="2" id="KW-1185">Reference proteome</keyword>
<dbReference type="RefSeq" id="XP_067803258.1">
    <property type="nucleotide sequence ID" value="XM_067946694.1"/>
</dbReference>